<dbReference type="SUPFAM" id="SSF103473">
    <property type="entry name" value="MFS general substrate transporter"/>
    <property type="match status" value="1"/>
</dbReference>
<feature type="transmembrane region" description="Helical" evidence="1">
    <location>
        <begin position="239"/>
        <end position="262"/>
    </location>
</feature>
<feature type="transmembrane region" description="Helical" evidence="1">
    <location>
        <begin position="181"/>
        <end position="199"/>
    </location>
</feature>
<dbReference type="PANTHER" id="PTHR23526">
    <property type="entry name" value="INTEGRAL MEMBRANE TRANSPORT PROTEIN-RELATED"/>
    <property type="match status" value="1"/>
</dbReference>
<dbReference type="AlphaFoldDB" id="T1A3H8"/>
<dbReference type="InterPro" id="IPR020846">
    <property type="entry name" value="MFS_dom"/>
</dbReference>
<dbReference type="Pfam" id="PF07690">
    <property type="entry name" value="MFS_1"/>
    <property type="match status" value="1"/>
</dbReference>
<proteinExistence type="predicted"/>
<dbReference type="PROSITE" id="PS50850">
    <property type="entry name" value="MFS"/>
    <property type="match status" value="1"/>
</dbReference>
<feature type="domain" description="Major facilitator superfamily (MFS) profile" evidence="2">
    <location>
        <begin position="114"/>
        <end position="330"/>
    </location>
</feature>
<dbReference type="PANTHER" id="PTHR23526:SF2">
    <property type="entry name" value="MAJOR FACILITATOR SUPERFAMILY (MFS) PROFILE DOMAIN-CONTAINING PROTEIN"/>
    <property type="match status" value="1"/>
</dbReference>
<evidence type="ECO:0000259" key="2">
    <source>
        <dbReference type="PROSITE" id="PS50850"/>
    </source>
</evidence>
<dbReference type="InterPro" id="IPR011701">
    <property type="entry name" value="MFS"/>
</dbReference>
<gene>
    <name evidence="3" type="ORF">B1B_16532</name>
</gene>
<organism evidence="3">
    <name type="scientific">mine drainage metagenome</name>
    <dbReference type="NCBI Taxonomy" id="410659"/>
    <lineage>
        <taxon>unclassified sequences</taxon>
        <taxon>metagenomes</taxon>
        <taxon>ecological metagenomes</taxon>
    </lineage>
</organism>
<sequence length="330" mass="36867">MELILVYASISLFASLITVNWFSLIADQSDSTTRGKFLAVINILSAFGTIISLIIMTFLFKGNVTNDIRIPFFAAAGSYVISGILMGSLDEKKKEKLAPTHLVATIRNLKSHPLFYRYFIATNIQGIFWSMAWPMFPITIVSVMHFTLTNIAFLTVASLGTTLVIQYFLGRITDKVNRPPLIFANRVLLSAIPLLYAFSSSFNEFIILEVYSGILGSIQNVVMNSYLLDVIPHERKAEYLSIINGFNGVIYLTGALIGGYLLELMIAHSPSYLALVYSYLIVFSGRFASSFMFVHLKEPEQKGRSPLSLYSMLYRPKQPGNPSGGTLRFR</sequence>
<feature type="transmembrane region" description="Helical" evidence="1">
    <location>
        <begin position="274"/>
        <end position="294"/>
    </location>
</feature>
<feature type="transmembrane region" description="Helical" evidence="1">
    <location>
        <begin position="205"/>
        <end position="227"/>
    </location>
</feature>
<accession>T1A3H8</accession>
<keyword evidence="1" id="KW-0812">Transmembrane</keyword>
<feature type="transmembrane region" description="Helical" evidence="1">
    <location>
        <begin position="37"/>
        <end position="60"/>
    </location>
</feature>
<keyword evidence="1" id="KW-0472">Membrane</keyword>
<keyword evidence="1" id="KW-1133">Transmembrane helix</keyword>
<evidence type="ECO:0000256" key="1">
    <source>
        <dbReference type="SAM" id="Phobius"/>
    </source>
</evidence>
<protein>
    <submittedName>
        <fullName evidence="3">Major facilitator superfamily MFS-1</fullName>
    </submittedName>
</protein>
<feature type="transmembrane region" description="Helical" evidence="1">
    <location>
        <begin position="6"/>
        <end position="25"/>
    </location>
</feature>
<dbReference type="EMBL" id="AUZY01010998">
    <property type="protein sequence ID" value="EQD36395.1"/>
    <property type="molecule type" value="Genomic_DNA"/>
</dbReference>
<reference evidence="3" key="2">
    <citation type="journal article" date="2014" name="ISME J.">
        <title>Microbial stratification in low pH oxic and suboxic macroscopic growths along an acid mine drainage.</title>
        <authorList>
            <person name="Mendez-Garcia C."/>
            <person name="Mesa V."/>
            <person name="Sprenger R.R."/>
            <person name="Richter M."/>
            <person name="Diez M.S."/>
            <person name="Solano J."/>
            <person name="Bargiela R."/>
            <person name="Golyshina O.V."/>
            <person name="Manteca A."/>
            <person name="Ramos J.L."/>
            <person name="Gallego J.R."/>
            <person name="Llorente I."/>
            <person name="Martins Dos Santos V.A."/>
            <person name="Jensen O.N."/>
            <person name="Pelaez A.I."/>
            <person name="Sanchez J."/>
            <person name="Ferrer M."/>
        </authorList>
    </citation>
    <scope>NUCLEOTIDE SEQUENCE</scope>
</reference>
<dbReference type="InterPro" id="IPR036259">
    <property type="entry name" value="MFS_trans_sf"/>
</dbReference>
<comment type="caution">
    <text evidence="3">The sequence shown here is derived from an EMBL/GenBank/DDBJ whole genome shotgun (WGS) entry which is preliminary data.</text>
</comment>
<dbReference type="Gene3D" id="1.20.1250.20">
    <property type="entry name" value="MFS general substrate transporter like domains"/>
    <property type="match status" value="2"/>
</dbReference>
<feature type="transmembrane region" description="Helical" evidence="1">
    <location>
        <begin position="148"/>
        <end position="169"/>
    </location>
</feature>
<feature type="transmembrane region" description="Helical" evidence="1">
    <location>
        <begin position="72"/>
        <end position="89"/>
    </location>
</feature>
<feature type="transmembrane region" description="Helical" evidence="1">
    <location>
        <begin position="115"/>
        <end position="136"/>
    </location>
</feature>
<evidence type="ECO:0000313" key="3">
    <source>
        <dbReference type="EMBL" id="EQD36395.1"/>
    </source>
</evidence>
<dbReference type="InterPro" id="IPR052528">
    <property type="entry name" value="Sugar_transport-like"/>
</dbReference>
<name>T1A3H8_9ZZZZ</name>
<dbReference type="GO" id="GO:0022857">
    <property type="term" value="F:transmembrane transporter activity"/>
    <property type="evidence" value="ECO:0007669"/>
    <property type="project" value="InterPro"/>
</dbReference>
<reference evidence="3" key="1">
    <citation type="submission" date="2013-08" db="EMBL/GenBank/DDBJ databases">
        <authorList>
            <person name="Mendez C."/>
            <person name="Richter M."/>
            <person name="Ferrer M."/>
            <person name="Sanchez J."/>
        </authorList>
    </citation>
    <scope>NUCLEOTIDE SEQUENCE</scope>
</reference>